<gene>
    <name evidence="10" type="primary">ddl</name>
    <name evidence="15" type="ORF">HMPREF1705_03898</name>
</gene>
<comment type="similarity">
    <text evidence="2 10">Belongs to the D-alanine--D-alanine ligase family.</text>
</comment>
<accession>A0A0T5X930</accession>
<dbReference type="Gene3D" id="3.30.1490.20">
    <property type="entry name" value="ATP-grasp fold, A domain"/>
    <property type="match status" value="1"/>
</dbReference>
<comment type="catalytic activity">
    <reaction evidence="10">
        <text>2 D-alanine + ATP = D-alanyl-D-alanine + ADP + phosphate + H(+)</text>
        <dbReference type="Rhea" id="RHEA:11224"/>
        <dbReference type="ChEBI" id="CHEBI:15378"/>
        <dbReference type="ChEBI" id="CHEBI:30616"/>
        <dbReference type="ChEBI" id="CHEBI:43474"/>
        <dbReference type="ChEBI" id="CHEBI:57416"/>
        <dbReference type="ChEBI" id="CHEBI:57822"/>
        <dbReference type="ChEBI" id="CHEBI:456216"/>
        <dbReference type="EC" id="6.3.2.4"/>
    </reaction>
</comment>
<dbReference type="UniPathway" id="UPA00219"/>
<sequence>MRVLVLYGGDSPEREVSLASGKAVLEAASRCGFDVLDGCVETVKDVVRLMNERDCDVIFIALHGSWGEDGRLQAFLDFYDIPYTGSGSEACMLAMNKVLSKYRFQRDGIPTPDGVEANLFQEGINGACKKILEYYDYFLNGGKMVIKPARCGSTLGVSVITSSSDLYEAVQLASSYDSLIIAERYISGKEITVAVWDDGKPQAFPIIEIVPKNSLYSYKAKYTPGNSAYFVPAQLEDSIAKKAQEAALMAHISLGCELYSRVDMRLDTQGNPYVLEVNTVPGLTSTSLVPKAAKAIGWDFDRFVKELIQNTLNKKL</sequence>
<dbReference type="PROSITE" id="PS00843">
    <property type="entry name" value="DALA_DALA_LIGASE_1"/>
    <property type="match status" value="1"/>
</dbReference>
<dbReference type="GO" id="GO:0008716">
    <property type="term" value="F:D-alanine-D-alanine ligase activity"/>
    <property type="evidence" value="ECO:0007669"/>
    <property type="project" value="UniProtKB-UniRule"/>
</dbReference>
<comment type="subcellular location">
    <subcellularLocation>
        <location evidence="1 10">Cytoplasm</location>
    </subcellularLocation>
</comment>
<dbReference type="InterPro" id="IPR005905">
    <property type="entry name" value="D_ala_D_ala"/>
</dbReference>
<dbReference type="InterPro" id="IPR011127">
    <property type="entry name" value="Dala_Dala_lig_N"/>
</dbReference>
<dbReference type="Pfam" id="PF07478">
    <property type="entry name" value="Dala_Dala_lig_C"/>
    <property type="match status" value="1"/>
</dbReference>
<feature type="binding site" evidence="12">
    <location>
        <position position="276"/>
    </location>
    <ligand>
        <name>Mg(2+)</name>
        <dbReference type="ChEBI" id="CHEBI:18420"/>
        <label>2</label>
    </ligand>
</feature>
<name>A0A0T5X930_9BACT</name>
<dbReference type="Proteomes" id="UP000005273">
    <property type="component" value="Unassembled WGS sequence"/>
</dbReference>
<evidence type="ECO:0000256" key="12">
    <source>
        <dbReference type="PIRSR" id="PIRSR039102-3"/>
    </source>
</evidence>
<dbReference type="PANTHER" id="PTHR23132:SF23">
    <property type="entry name" value="D-ALANINE--D-ALANINE LIGASE B"/>
    <property type="match status" value="1"/>
</dbReference>
<dbReference type="InterPro" id="IPR016185">
    <property type="entry name" value="PreATP-grasp_dom_sf"/>
</dbReference>
<evidence type="ECO:0000256" key="10">
    <source>
        <dbReference type="HAMAP-Rule" id="MF_00047"/>
    </source>
</evidence>
<dbReference type="HAMAP" id="MF_00047">
    <property type="entry name" value="Dala_Dala_lig"/>
    <property type="match status" value="1"/>
</dbReference>
<reference evidence="16" key="1">
    <citation type="submission" date="2012-09" db="EMBL/GenBank/DDBJ databases">
        <authorList>
            <person name="Weinstock G."/>
            <person name="Sodergren E."/>
            <person name="Clifton S."/>
            <person name="Fulton L."/>
            <person name="Fulton B."/>
            <person name="Courtney L."/>
            <person name="Fronick C."/>
            <person name="Harrison M."/>
            <person name="Strong C."/>
            <person name="Farmer C."/>
            <person name="Delehaunty K."/>
            <person name="Markovic C."/>
            <person name="Hall O."/>
            <person name="Minx P."/>
            <person name="Tomlinson C."/>
            <person name="Mitreva M."/>
            <person name="Nelson J."/>
            <person name="Hou S."/>
            <person name="Wollam A."/>
            <person name="Pepin K.H."/>
            <person name="Johnson M."/>
            <person name="Bhonagiri V."/>
            <person name="Nash W.E."/>
            <person name="Suruliraj S."/>
            <person name="Warren W."/>
            <person name="Chinwalla A."/>
            <person name="Mardis E.R."/>
            <person name="Wilson R.K."/>
        </authorList>
    </citation>
    <scope>NUCLEOTIDE SEQUENCE [LARGE SCALE GENOMIC DNA]</scope>
    <source>
        <strain evidence="16">OS1</strain>
    </source>
</reference>
<keyword evidence="12" id="KW-0479">Metal-binding</keyword>
<keyword evidence="8 10" id="KW-0573">Peptidoglycan synthesis</keyword>
<dbReference type="PROSITE" id="PS50975">
    <property type="entry name" value="ATP_GRASP"/>
    <property type="match status" value="1"/>
</dbReference>
<evidence type="ECO:0000256" key="8">
    <source>
        <dbReference type="ARBA" id="ARBA00022984"/>
    </source>
</evidence>
<dbReference type="EMBL" id="ACJX03000001">
    <property type="protein sequence ID" value="KRT34660.1"/>
    <property type="molecule type" value="Genomic_DNA"/>
</dbReference>
<dbReference type="STRING" id="592015.HMPREF1705_03898"/>
<keyword evidence="12" id="KW-0464">Manganese</keyword>
<evidence type="ECO:0000256" key="5">
    <source>
        <dbReference type="ARBA" id="ARBA00022741"/>
    </source>
</evidence>
<evidence type="ECO:0000256" key="9">
    <source>
        <dbReference type="ARBA" id="ARBA00023316"/>
    </source>
</evidence>
<evidence type="ECO:0000256" key="1">
    <source>
        <dbReference type="ARBA" id="ARBA00004496"/>
    </source>
</evidence>
<keyword evidence="4 10" id="KW-0436">Ligase</keyword>
<keyword evidence="6 13" id="KW-0067">ATP-binding</keyword>
<evidence type="ECO:0000256" key="7">
    <source>
        <dbReference type="ARBA" id="ARBA00022960"/>
    </source>
</evidence>
<dbReference type="OrthoDB" id="9813261at2"/>
<dbReference type="NCBIfam" id="NF002378">
    <property type="entry name" value="PRK01372.1"/>
    <property type="match status" value="1"/>
</dbReference>
<keyword evidence="7 10" id="KW-0133">Cell shape</keyword>
<comment type="caution">
    <text evidence="15">The sequence shown here is derived from an EMBL/GenBank/DDBJ whole genome shotgun (WGS) entry which is preliminary data.</text>
</comment>
<dbReference type="PANTHER" id="PTHR23132">
    <property type="entry name" value="D-ALANINE--D-ALANINE LIGASE"/>
    <property type="match status" value="1"/>
</dbReference>
<evidence type="ECO:0000256" key="13">
    <source>
        <dbReference type="PROSITE-ProRule" id="PRU00409"/>
    </source>
</evidence>
<protein>
    <recommendedName>
        <fullName evidence="10">D-alanine--D-alanine ligase</fullName>
        <ecNumber evidence="10">6.3.2.4</ecNumber>
    </recommendedName>
    <alternativeName>
        <fullName evidence="10">D-Ala-D-Ala ligase</fullName>
    </alternativeName>
    <alternativeName>
        <fullName evidence="10">D-alanylalanine synthetase</fullName>
    </alternativeName>
</protein>
<dbReference type="GO" id="GO:0005737">
    <property type="term" value="C:cytoplasm"/>
    <property type="evidence" value="ECO:0007669"/>
    <property type="project" value="UniProtKB-SubCell"/>
</dbReference>
<keyword evidence="5 13" id="KW-0547">Nucleotide-binding</keyword>
<dbReference type="Gene3D" id="3.40.50.20">
    <property type="match status" value="1"/>
</dbReference>
<dbReference type="GO" id="GO:0005524">
    <property type="term" value="F:ATP binding"/>
    <property type="evidence" value="ECO:0007669"/>
    <property type="project" value="UniProtKB-UniRule"/>
</dbReference>
<dbReference type="EC" id="6.3.2.4" evidence="10"/>
<comment type="function">
    <text evidence="10">Cell wall formation.</text>
</comment>
<keyword evidence="9 10" id="KW-0961">Cell wall biogenesis/degradation</keyword>
<evidence type="ECO:0000313" key="16">
    <source>
        <dbReference type="Proteomes" id="UP000005273"/>
    </source>
</evidence>
<dbReference type="RefSeq" id="WP_009200464.1">
    <property type="nucleotide sequence ID" value="NZ_ACJX03000001.1"/>
</dbReference>
<evidence type="ECO:0000256" key="3">
    <source>
        <dbReference type="ARBA" id="ARBA00022490"/>
    </source>
</evidence>
<dbReference type="GO" id="GO:0071555">
    <property type="term" value="P:cell wall organization"/>
    <property type="evidence" value="ECO:0007669"/>
    <property type="project" value="UniProtKB-KW"/>
</dbReference>
<keyword evidence="3 10" id="KW-0963">Cytoplasm</keyword>
<dbReference type="InterPro" id="IPR013815">
    <property type="entry name" value="ATP_grasp_subdomain_1"/>
</dbReference>
<evidence type="ECO:0000259" key="14">
    <source>
        <dbReference type="PROSITE" id="PS50975"/>
    </source>
</evidence>
<dbReference type="eggNOG" id="COG1181">
    <property type="taxonomic scope" value="Bacteria"/>
</dbReference>
<dbReference type="GO" id="GO:0046872">
    <property type="term" value="F:metal ion binding"/>
    <property type="evidence" value="ECO:0007669"/>
    <property type="project" value="UniProtKB-KW"/>
</dbReference>
<feature type="active site" evidence="11">
    <location>
        <position position="287"/>
    </location>
</feature>
<dbReference type="NCBIfam" id="TIGR01205">
    <property type="entry name" value="D_ala_D_alaTIGR"/>
    <property type="match status" value="1"/>
</dbReference>
<feature type="active site" evidence="11">
    <location>
        <position position="13"/>
    </location>
</feature>
<keyword evidence="12" id="KW-0460">Magnesium</keyword>
<evidence type="ECO:0000256" key="6">
    <source>
        <dbReference type="ARBA" id="ARBA00022840"/>
    </source>
</evidence>
<dbReference type="Gene3D" id="3.30.470.20">
    <property type="entry name" value="ATP-grasp fold, B domain"/>
    <property type="match status" value="1"/>
</dbReference>
<organism evidence="15 16">
    <name type="scientific">Acetomicrobium hydrogeniformans ATCC BAA-1850</name>
    <dbReference type="NCBI Taxonomy" id="592015"/>
    <lineage>
        <taxon>Bacteria</taxon>
        <taxon>Thermotogati</taxon>
        <taxon>Synergistota</taxon>
        <taxon>Synergistia</taxon>
        <taxon>Synergistales</taxon>
        <taxon>Acetomicrobiaceae</taxon>
        <taxon>Acetomicrobium</taxon>
    </lineage>
</organism>
<feature type="domain" description="ATP-grasp" evidence="14">
    <location>
        <begin position="101"/>
        <end position="309"/>
    </location>
</feature>
<dbReference type="InterPro" id="IPR011095">
    <property type="entry name" value="Dala_Dala_lig_C"/>
</dbReference>
<feature type="binding site" evidence="12">
    <location>
        <position position="278"/>
    </location>
    <ligand>
        <name>Mg(2+)</name>
        <dbReference type="ChEBI" id="CHEBI:18420"/>
        <label>2</label>
    </ligand>
</feature>
<feature type="binding site" evidence="12">
    <location>
        <position position="276"/>
    </location>
    <ligand>
        <name>Mg(2+)</name>
        <dbReference type="ChEBI" id="CHEBI:18420"/>
        <label>1</label>
    </ligand>
</feature>
<evidence type="ECO:0000313" key="15">
    <source>
        <dbReference type="EMBL" id="KRT34660.1"/>
    </source>
</evidence>
<evidence type="ECO:0000256" key="4">
    <source>
        <dbReference type="ARBA" id="ARBA00022598"/>
    </source>
</evidence>
<evidence type="ECO:0000256" key="11">
    <source>
        <dbReference type="PIRSR" id="PIRSR039102-1"/>
    </source>
</evidence>
<evidence type="ECO:0000256" key="2">
    <source>
        <dbReference type="ARBA" id="ARBA00010871"/>
    </source>
</evidence>
<dbReference type="InterPro" id="IPR000291">
    <property type="entry name" value="D-Ala_lig_Van_CS"/>
</dbReference>
<dbReference type="SUPFAM" id="SSF52440">
    <property type="entry name" value="PreATP-grasp domain"/>
    <property type="match status" value="1"/>
</dbReference>
<dbReference type="Pfam" id="PF01820">
    <property type="entry name" value="Dala_Dala_lig_N"/>
    <property type="match status" value="1"/>
</dbReference>
<comment type="cofactor">
    <cofactor evidence="12">
        <name>Mg(2+)</name>
        <dbReference type="ChEBI" id="CHEBI:18420"/>
    </cofactor>
    <cofactor evidence="12">
        <name>Mn(2+)</name>
        <dbReference type="ChEBI" id="CHEBI:29035"/>
    </cofactor>
    <text evidence="12">Binds 2 magnesium or manganese ions per subunit.</text>
</comment>
<dbReference type="GO" id="GO:0008360">
    <property type="term" value="P:regulation of cell shape"/>
    <property type="evidence" value="ECO:0007669"/>
    <property type="project" value="UniProtKB-KW"/>
</dbReference>
<dbReference type="GO" id="GO:0009252">
    <property type="term" value="P:peptidoglycan biosynthetic process"/>
    <property type="evidence" value="ECO:0007669"/>
    <property type="project" value="UniProtKB-UniRule"/>
</dbReference>
<dbReference type="PIRSF" id="PIRSF039102">
    <property type="entry name" value="Ddl/VanB"/>
    <property type="match status" value="1"/>
</dbReference>
<comment type="pathway">
    <text evidence="10">Cell wall biogenesis; peptidoglycan biosynthesis.</text>
</comment>
<feature type="active site" evidence="11">
    <location>
        <position position="153"/>
    </location>
</feature>
<dbReference type="InterPro" id="IPR011761">
    <property type="entry name" value="ATP-grasp"/>
</dbReference>
<dbReference type="SUPFAM" id="SSF56059">
    <property type="entry name" value="Glutathione synthetase ATP-binding domain-like"/>
    <property type="match status" value="1"/>
</dbReference>
<feature type="binding site" evidence="12">
    <location>
        <position position="263"/>
    </location>
    <ligand>
        <name>Mg(2+)</name>
        <dbReference type="ChEBI" id="CHEBI:18420"/>
        <label>1</label>
    </ligand>
</feature>
<keyword evidence="16" id="KW-1185">Reference proteome</keyword>
<dbReference type="AlphaFoldDB" id="A0A0T5X930"/>
<proteinExistence type="inferred from homology"/>